<organism evidence="2 3">
    <name type="scientific">Adiantum capillus-veneris</name>
    <name type="common">Maidenhair fern</name>
    <dbReference type="NCBI Taxonomy" id="13818"/>
    <lineage>
        <taxon>Eukaryota</taxon>
        <taxon>Viridiplantae</taxon>
        <taxon>Streptophyta</taxon>
        <taxon>Embryophyta</taxon>
        <taxon>Tracheophyta</taxon>
        <taxon>Polypodiopsida</taxon>
        <taxon>Polypodiidae</taxon>
        <taxon>Polypodiales</taxon>
        <taxon>Pteridineae</taxon>
        <taxon>Pteridaceae</taxon>
        <taxon>Vittarioideae</taxon>
        <taxon>Adiantum</taxon>
    </lineage>
</organism>
<name>A0A9D4ZCC4_ADICA</name>
<accession>A0A9D4ZCC4</accession>
<dbReference type="OrthoDB" id="10264306at2759"/>
<sequence>MKVSVSYATSQDESFGEFLSLYPSYKSTMVIDALRHDEYPHLDKEGHVCLDYTGIGLFSSLQRNPELYGGFGIGLSPTSANLATHAMYMEGGSTESFFRNRILRYLSLDEDGYYIVFTANALSAFKLLAHSYPFHEAHNFLFAYDHECENIEAVRECAHLKGAHIQSANLINPLSRIDADDLRQKLQSKRKSSSQRVGNKGLFAYPYTSRVTGCKNSSQWIPEAQQEGWHVLLDATSVDAKFSESLGLALFSPDFLICSFYFVFGEDPTGFGCLVIKKSVLRTLGDSFRARAIGMVKIVTKQDPSSSPDESSEVSIHAIDPHVQLLRDNPGHRRTCSMRDFSFEEESPGNVNTPSFTELYAHKESLGLSRVGSRHGKETPQSSNPSRMHRASIDMHFSCRGLDHADMLGYKGVAVRLRTLSSWLISSLSRLRHPEPDGTPLVKFYSPWSSAEGGSIVAFTLSDSAGRAFNPRRVQMLADRNSISLGTGVIAGTISSDVQENIEDPRDVGCVELPNHKWRSRGGRMQNVLVPVVYVSLGFLNNFHDLFRLWLFISKFLDPDFISQELWHYQALNQETIEI</sequence>
<dbReference type="PANTHER" id="PTHR14237:SF76">
    <property type="entry name" value="OS03G0765800 PROTEIN"/>
    <property type="match status" value="1"/>
</dbReference>
<dbReference type="SUPFAM" id="SSF53383">
    <property type="entry name" value="PLP-dependent transferases"/>
    <property type="match status" value="1"/>
</dbReference>
<evidence type="ECO:0008006" key="4">
    <source>
        <dbReference type="Google" id="ProtNLM"/>
    </source>
</evidence>
<dbReference type="EMBL" id="JABFUD020000016">
    <property type="protein sequence ID" value="KAI5068797.1"/>
    <property type="molecule type" value="Genomic_DNA"/>
</dbReference>
<dbReference type="Proteomes" id="UP000886520">
    <property type="component" value="Chromosome 16"/>
</dbReference>
<evidence type="ECO:0000256" key="1">
    <source>
        <dbReference type="SAM" id="MobiDB-lite"/>
    </source>
</evidence>
<evidence type="ECO:0000313" key="3">
    <source>
        <dbReference type="Proteomes" id="UP000886520"/>
    </source>
</evidence>
<protein>
    <recommendedName>
        <fullName evidence="4">Molybdenum cofactor sulfurase</fullName>
    </recommendedName>
</protein>
<proteinExistence type="predicted"/>
<gene>
    <name evidence="2" type="ORF">GOP47_0017142</name>
</gene>
<dbReference type="PANTHER" id="PTHR14237">
    <property type="entry name" value="MOLYBDOPTERIN COFACTOR SULFURASE MOSC"/>
    <property type="match status" value="1"/>
</dbReference>
<comment type="caution">
    <text evidence="2">The sequence shown here is derived from an EMBL/GenBank/DDBJ whole genome shotgun (WGS) entry which is preliminary data.</text>
</comment>
<keyword evidence="3" id="KW-1185">Reference proteome</keyword>
<dbReference type="InterPro" id="IPR015424">
    <property type="entry name" value="PyrdxlP-dep_Trfase"/>
</dbReference>
<dbReference type="AlphaFoldDB" id="A0A9D4ZCC4"/>
<dbReference type="InterPro" id="IPR015421">
    <property type="entry name" value="PyrdxlP-dep_Trfase_major"/>
</dbReference>
<reference evidence="2" key="1">
    <citation type="submission" date="2021-01" db="EMBL/GenBank/DDBJ databases">
        <title>Adiantum capillus-veneris genome.</title>
        <authorList>
            <person name="Fang Y."/>
            <person name="Liao Q."/>
        </authorList>
    </citation>
    <scope>NUCLEOTIDE SEQUENCE</scope>
    <source>
        <strain evidence="2">H3</strain>
        <tissue evidence="2">Leaf</tissue>
    </source>
</reference>
<feature type="region of interest" description="Disordered" evidence="1">
    <location>
        <begin position="369"/>
        <end position="388"/>
    </location>
</feature>
<dbReference type="Gene3D" id="3.40.640.10">
    <property type="entry name" value="Type I PLP-dependent aspartate aminotransferase-like (Major domain)"/>
    <property type="match status" value="1"/>
</dbReference>
<evidence type="ECO:0000313" key="2">
    <source>
        <dbReference type="EMBL" id="KAI5068797.1"/>
    </source>
</evidence>